<dbReference type="PANTHER" id="PTHR45339:SF1">
    <property type="entry name" value="HYBRID SIGNAL TRANSDUCTION HISTIDINE KINASE J"/>
    <property type="match status" value="1"/>
</dbReference>
<organism evidence="5 6">
    <name type="scientific">Pseudodesulfovibrio cashew</name>
    <dbReference type="NCBI Taxonomy" id="2678688"/>
    <lineage>
        <taxon>Bacteria</taxon>
        <taxon>Pseudomonadati</taxon>
        <taxon>Thermodesulfobacteriota</taxon>
        <taxon>Desulfovibrionia</taxon>
        <taxon>Desulfovibrionales</taxon>
        <taxon>Desulfovibrionaceae</taxon>
    </lineage>
</organism>
<dbReference type="RefSeq" id="WP_158948144.1">
    <property type="nucleotide sequence ID" value="NZ_CP046400.1"/>
</dbReference>
<evidence type="ECO:0000256" key="1">
    <source>
        <dbReference type="ARBA" id="ARBA00022553"/>
    </source>
</evidence>
<name>A0A6I6JSS7_9BACT</name>
<sequence length="142" mass="15970">MPEPTASRTLTDAPLDILVAEDSESNRMLIELYFQFTACRLDFATNGIKAVEKFHDKKYDIILMDIQMPGMDGYEATKTIRELERKEGKPPVPIVALTANAFDEDRTRCEMAGCTDFLTKPIAKKVLFECVARYASATPVDK</sequence>
<dbReference type="PANTHER" id="PTHR45339">
    <property type="entry name" value="HYBRID SIGNAL TRANSDUCTION HISTIDINE KINASE J"/>
    <property type="match status" value="1"/>
</dbReference>
<dbReference type="KEGG" id="psel:GM415_11090"/>
<keyword evidence="2" id="KW-0902">Two-component regulatory system</keyword>
<dbReference type="Pfam" id="PF00072">
    <property type="entry name" value="Response_reg"/>
    <property type="match status" value="1"/>
</dbReference>
<keyword evidence="1 3" id="KW-0597">Phosphoprotein</keyword>
<dbReference type="Gene3D" id="3.40.50.2300">
    <property type="match status" value="1"/>
</dbReference>
<reference evidence="5 6" key="1">
    <citation type="submission" date="2019-11" db="EMBL/GenBank/DDBJ databases">
        <authorList>
            <person name="Zheng R.K."/>
            <person name="Sun C.M."/>
        </authorList>
    </citation>
    <scope>NUCLEOTIDE SEQUENCE [LARGE SCALE GENOMIC DNA]</scope>
    <source>
        <strain evidence="5 6">SRB007</strain>
    </source>
</reference>
<dbReference type="AlphaFoldDB" id="A0A6I6JSS7"/>
<dbReference type="InterPro" id="IPR011006">
    <property type="entry name" value="CheY-like_superfamily"/>
</dbReference>
<evidence type="ECO:0000313" key="6">
    <source>
        <dbReference type="Proteomes" id="UP000428328"/>
    </source>
</evidence>
<evidence type="ECO:0000313" key="5">
    <source>
        <dbReference type="EMBL" id="QGY40644.1"/>
    </source>
</evidence>
<protein>
    <submittedName>
        <fullName evidence="5">Response regulator</fullName>
    </submittedName>
</protein>
<gene>
    <name evidence="5" type="ORF">GM415_11090</name>
</gene>
<dbReference type="SMART" id="SM00448">
    <property type="entry name" value="REC"/>
    <property type="match status" value="1"/>
</dbReference>
<dbReference type="EMBL" id="CP046400">
    <property type="protein sequence ID" value="QGY40644.1"/>
    <property type="molecule type" value="Genomic_DNA"/>
</dbReference>
<dbReference type="InterPro" id="IPR001789">
    <property type="entry name" value="Sig_transdc_resp-reg_receiver"/>
</dbReference>
<accession>A0A6I6JSS7</accession>
<dbReference type="GO" id="GO:0000160">
    <property type="term" value="P:phosphorelay signal transduction system"/>
    <property type="evidence" value="ECO:0007669"/>
    <property type="project" value="UniProtKB-KW"/>
</dbReference>
<proteinExistence type="predicted"/>
<evidence type="ECO:0000256" key="2">
    <source>
        <dbReference type="ARBA" id="ARBA00023012"/>
    </source>
</evidence>
<dbReference type="Proteomes" id="UP000428328">
    <property type="component" value="Chromosome"/>
</dbReference>
<dbReference type="PROSITE" id="PS50110">
    <property type="entry name" value="RESPONSE_REGULATORY"/>
    <property type="match status" value="1"/>
</dbReference>
<feature type="modified residue" description="4-aspartylphosphate" evidence="3">
    <location>
        <position position="65"/>
    </location>
</feature>
<feature type="domain" description="Response regulatory" evidence="4">
    <location>
        <begin position="16"/>
        <end position="135"/>
    </location>
</feature>
<keyword evidence="6" id="KW-1185">Reference proteome</keyword>
<evidence type="ECO:0000259" key="4">
    <source>
        <dbReference type="PROSITE" id="PS50110"/>
    </source>
</evidence>
<dbReference type="CDD" id="cd17546">
    <property type="entry name" value="REC_hyHK_CKI1_RcsC-like"/>
    <property type="match status" value="1"/>
</dbReference>
<evidence type="ECO:0000256" key="3">
    <source>
        <dbReference type="PROSITE-ProRule" id="PRU00169"/>
    </source>
</evidence>
<dbReference type="SUPFAM" id="SSF52172">
    <property type="entry name" value="CheY-like"/>
    <property type="match status" value="1"/>
</dbReference>